<dbReference type="EMBL" id="CP042193">
    <property type="protein sequence ID" value="QDS73262.1"/>
    <property type="molecule type" value="Genomic_DNA"/>
</dbReference>
<evidence type="ECO:0000313" key="10">
    <source>
        <dbReference type="Proteomes" id="UP000316270"/>
    </source>
</evidence>
<comment type="subcellular location">
    <subcellularLocation>
        <location evidence="1">Membrane</location>
        <topology evidence="1">Multi-pass membrane protein</topology>
    </subcellularLocation>
</comment>
<dbReference type="InterPro" id="IPR001248">
    <property type="entry name" value="Pur-cyt_permease"/>
</dbReference>
<feature type="transmembrane region" description="Helical" evidence="8">
    <location>
        <begin position="71"/>
        <end position="92"/>
    </location>
</feature>
<keyword evidence="5 8" id="KW-1133">Transmembrane helix</keyword>
<evidence type="ECO:0000256" key="4">
    <source>
        <dbReference type="ARBA" id="ARBA00022692"/>
    </source>
</evidence>
<evidence type="ECO:0000256" key="8">
    <source>
        <dbReference type="SAM" id="Phobius"/>
    </source>
</evidence>
<evidence type="ECO:0000256" key="1">
    <source>
        <dbReference type="ARBA" id="ARBA00004141"/>
    </source>
</evidence>
<feature type="transmembrane region" description="Helical" evidence="8">
    <location>
        <begin position="476"/>
        <end position="495"/>
    </location>
</feature>
<evidence type="ECO:0000256" key="5">
    <source>
        <dbReference type="ARBA" id="ARBA00022989"/>
    </source>
</evidence>
<gene>
    <name evidence="9" type="ORF">FKW77_004668</name>
</gene>
<feature type="transmembrane region" description="Helical" evidence="8">
    <location>
        <begin position="441"/>
        <end position="464"/>
    </location>
</feature>
<reference evidence="9 10" key="1">
    <citation type="submission" date="2019-07" db="EMBL/GenBank/DDBJ databases">
        <title>Finished genome of Venturia effusa.</title>
        <authorList>
            <person name="Young C.A."/>
            <person name="Cox M.P."/>
            <person name="Ganley A.R.D."/>
            <person name="David W.J."/>
        </authorList>
    </citation>
    <scope>NUCLEOTIDE SEQUENCE [LARGE SCALE GENOMIC DNA]</scope>
    <source>
        <strain evidence="10">albino</strain>
    </source>
</reference>
<dbReference type="AlphaFoldDB" id="A0A517LCC7"/>
<dbReference type="PANTHER" id="PTHR31806:SF5">
    <property type="entry name" value="PURINE-CYTOSINE PERMEASE FCY21"/>
    <property type="match status" value="1"/>
</dbReference>
<dbReference type="Pfam" id="PF02133">
    <property type="entry name" value="Transp_cyt_pur"/>
    <property type="match status" value="1"/>
</dbReference>
<dbReference type="GO" id="GO:0022857">
    <property type="term" value="F:transmembrane transporter activity"/>
    <property type="evidence" value="ECO:0007669"/>
    <property type="project" value="InterPro"/>
</dbReference>
<dbReference type="STRING" id="50376.A0A517LCC7"/>
<comment type="similarity">
    <text evidence="2 7">Belongs to the purine-cytosine permease (2.A.39) family.</text>
</comment>
<accession>A0A517LCC7</accession>
<dbReference type="PANTHER" id="PTHR31806">
    <property type="entry name" value="PURINE-CYTOSINE PERMEASE FCY2-RELATED"/>
    <property type="match status" value="1"/>
</dbReference>
<dbReference type="InterPro" id="IPR026030">
    <property type="entry name" value="Pur-cyt_permease_Fcy2/21/22"/>
</dbReference>
<feature type="transmembrane region" description="Helical" evidence="8">
    <location>
        <begin position="98"/>
        <end position="118"/>
    </location>
</feature>
<feature type="transmembrane region" description="Helical" evidence="8">
    <location>
        <begin position="176"/>
        <end position="195"/>
    </location>
</feature>
<proteinExistence type="inferred from homology"/>
<keyword evidence="4 8" id="KW-0812">Transmembrane</keyword>
<dbReference type="Gene3D" id="1.10.4160.10">
    <property type="entry name" value="Hydantoin permease"/>
    <property type="match status" value="1"/>
</dbReference>
<evidence type="ECO:0000256" key="3">
    <source>
        <dbReference type="ARBA" id="ARBA00022448"/>
    </source>
</evidence>
<dbReference type="GO" id="GO:0005886">
    <property type="term" value="C:plasma membrane"/>
    <property type="evidence" value="ECO:0007669"/>
    <property type="project" value="TreeGrafter"/>
</dbReference>
<sequence length="502" mass="53335">MSKLEEIRISGHDTDDEKKAGFESDSAVVEVGEVAKLPLWKRIASTGIEMRGVEPVPVEERNDKRGLNIFTMWWSISLTLLAVTTGLVGTLYDGLSLQAASLTILFFTLLAAIPPAALGTLGPQTGMRQVVQSRYSFGLYAVTIVALLNLATTTGWCIISTIVAGQTLSAVSGGSLSWNLGIVIIALIALVIAFLGYKVVHEYERWCWIPALVAITITAGCGGHLLKEQGPTEPATAAGVLTFGCVVTSFTLTWALMASDFSVYTHPSISKTRVFISIYSGLVLPGIPLMILGAAIGGAILSNPDLSRAFETGSTGGAMLFMLESSKIGGFGKFIAVVLAFTLLGNLGATIYSISCQCQCLLPIFARVPRWVFSILISAIIIAAAIPISKNLATALENFLALIAYWGAVYVAVVSVEHLVFRKTAAAYEPAIWNDGSKLPLGLAAVAAIAVPFALIVPSMAVTWYTGPVAEMTGDIGFEVGGVLAVVVYVPLRWAERRWIGR</sequence>
<keyword evidence="3 7" id="KW-0813">Transport</keyword>
<dbReference type="PIRSF" id="PIRSF002744">
    <property type="entry name" value="Pur-cyt_permease"/>
    <property type="match status" value="1"/>
</dbReference>
<feature type="transmembrane region" description="Helical" evidence="8">
    <location>
        <begin position="207"/>
        <end position="226"/>
    </location>
</feature>
<name>A0A517LCC7_9PEZI</name>
<feature type="transmembrane region" description="Helical" evidence="8">
    <location>
        <begin position="400"/>
        <end position="421"/>
    </location>
</feature>
<feature type="transmembrane region" description="Helical" evidence="8">
    <location>
        <begin position="278"/>
        <end position="301"/>
    </location>
</feature>
<evidence type="ECO:0000256" key="6">
    <source>
        <dbReference type="ARBA" id="ARBA00023136"/>
    </source>
</evidence>
<evidence type="ECO:0000256" key="2">
    <source>
        <dbReference type="ARBA" id="ARBA00008974"/>
    </source>
</evidence>
<keyword evidence="6 7" id="KW-0472">Membrane</keyword>
<feature type="transmembrane region" description="Helical" evidence="8">
    <location>
        <begin position="334"/>
        <end position="356"/>
    </location>
</feature>
<feature type="transmembrane region" description="Helical" evidence="8">
    <location>
        <begin position="139"/>
        <end position="164"/>
    </location>
</feature>
<feature type="transmembrane region" description="Helical" evidence="8">
    <location>
        <begin position="368"/>
        <end position="388"/>
    </location>
</feature>
<evidence type="ECO:0000313" key="9">
    <source>
        <dbReference type="EMBL" id="QDS73262.1"/>
    </source>
</evidence>
<dbReference type="OrthoDB" id="5428495at2759"/>
<keyword evidence="10" id="KW-1185">Reference proteome</keyword>
<organism evidence="9 10">
    <name type="scientific">Venturia effusa</name>
    <dbReference type="NCBI Taxonomy" id="50376"/>
    <lineage>
        <taxon>Eukaryota</taxon>
        <taxon>Fungi</taxon>
        <taxon>Dikarya</taxon>
        <taxon>Ascomycota</taxon>
        <taxon>Pezizomycotina</taxon>
        <taxon>Dothideomycetes</taxon>
        <taxon>Pleosporomycetidae</taxon>
        <taxon>Venturiales</taxon>
        <taxon>Venturiaceae</taxon>
        <taxon>Venturia</taxon>
    </lineage>
</organism>
<dbReference type="Proteomes" id="UP000316270">
    <property type="component" value="Chromosome 9"/>
</dbReference>
<feature type="transmembrane region" description="Helical" evidence="8">
    <location>
        <begin position="238"/>
        <end position="257"/>
    </location>
</feature>
<evidence type="ECO:0008006" key="11">
    <source>
        <dbReference type="Google" id="ProtNLM"/>
    </source>
</evidence>
<protein>
    <recommendedName>
        <fullName evidence="11">Purine-cytosine permease</fullName>
    </recommendedName>
</protein>
<evidence type="ECO:0000256" key="7">
    <source>
        <dbReference type="PIRNR" id="PIRNR002744"/>
    </source>
</evidence>